<proteinExistence type="predicted"/>
<evidence type="ECO:0000313" key="4">
    <source>
        <dbReference type="EMBL" id="GGD66233.1"/>
    </source>
</evidence>
<feature type="chain" id="PRO_5037196804" description="DUF4168 domain-containing protein" evidence="2">
    <location>
        <begin position="28"/>
        <end position="163"/>
    </location>
</feature>
<reference evidence="4" key="2">
    <citation type="submission" date="2020-09" db="EMBL/GenBank/DDBJ databases">
        <authorList>
            <person name="Sun Q."/>
            <person name="Zhou Y."/>
        </authorList>
    </citation>
    <scope>NUCLEOTIDE SEQUENCE</scope>
    <source>
        <strain evidence="4">CGMCC 1.15360</strain>
    </source>
</reference>
<dbReference type="AlphaFoldDB" id="A0A917DSL5"/>
<gene>
    <name evidence="4" type="ORF">GCM10010990_14670</name>
</gene>
<organism evidence="4 5">
    <name type="scientific">Croceicoccus mobilis</name>
    <dbReference type="NCBI Taxonomy" id="1703339"/>
    <lineage>
        <taxon>Bacteria</taxon>
        <taxon>Pseudomonadati</taxon>
        <taxon>Pseudomonadota</taxon>
        <taxon>Alphaproteobacteria</taxon>
        <taxon>Sphingomonadales</taxon>
        <taxon>Erythrobacteraceae</taxon>
        <taxon>Croceicoccus</taxon>
    </lineage>
</organism>
<feature type="signal peptide" evidence="2">
    <location>
        <begin position="1"/>
        <end position="27"/>
    </location>
</feature>
<dbReference type="Pfam" id="PF13767">
    <property type="entry name" value="DUF4168"/>
    <property type="match status" value="1"/>
</dbReference>
<keyword evidence="5" id="KW-1185">Reference proteome</keyword>
<evidence type="ECO:0000313" key="5">
    <source>
        <dbReference type="Proteomes" id="UP000612349"/>
    </source>
</evidence>
<feature type="domain" description="DUF4168" evidence="3">
    <location>
        <begin position="114"/>
        <end position="150"/>
    </location>
</feature>
<dbReference type="InterPro" id="IPR025433">
    <property type="entry name" value="DUF4168"/>
</dbReference>
<protein>
    <recommendedName>
        <fullName evidence="3">DUF4168 domain-containing protein</fullName>
    </recommendedName>
</protein>
<name>A0A917DSL5_9SPHN</name>
<dbReference type="EMBL" id="BMIP01000002">
    <property type="protein sequence ID" value="GGD66233.1"/>
    <property type="molecule type" value="Genomic_DNA"/>
</dbReference>
<keyword evidence="2" id="KW-0732">Signal</keyword>
<comment type="caution">
    <text evidence="4">The sequence shown here is derived from an EMBL/GenBank/DDBJ whole genome shotgun (WGS) entry which is preliminary data.</text>
</comment>
<dbReference type="Proteomes" id="UP000612349">
    <property type="component" value="Unassembled WGS sequence"/>
</dbReference>
<reference evidence="4" key="1">
    <citation type="journal article" date="2014" name="Int. J. Syst. Evol. Microbiol.">
        <title>Complete genome sequence of Corynebacterium casei LMG S-19264T (=DSM 44701T), isolated from a smear-ripened cheese.</title>
        <authorList>
            <consortium name="US DOE Joint Genome Institute (JGI-PGF)"/>
            <person name="Walter F."/>
            <person name="Albersmeier A."/>
            <person name="Kalinowski J."/>
            <person name="Ruckert C."/>
        </authorList>
    </citation>
    <scope>NUCLEOTIDE SEQUENCE</scope>
    <source>
        <strain evidence="4">CGMCC 1.15360</strain>
    </source>
</reference>
<evidence type="ECO:0000256" key="1">
    <source>
        <dbReference type="SAM" id="MobiDB-lite"/>
    </source>
</evidence>
<feature type="compositionally biased region" description="Low complexity" evidence="1">
    <location>
        <begin position="57"/>
        <end position="85"/>
    </location>
</feature>
<evidence type="ECO:0000256" key="2">
    <source>
        <dbReference type="SAM" id="SignalP"/>
    </source>
</evidence>
<accession>A0A917DSL5</accession>
<evidence type="ECO:0000259" key="3">
    <source>
        <dbReference type="Pfam" id="PF13767"/>
    </source>
</evidence>
<sequence>MTKFTALKFTGIAAVAAIAATATPAFAQDAQNTMMDPPAAPGAMGSAQEVPAPPSSAAPDAATPATPADPATPAQPSMGAEAAATAVTDTELKSFAEAAMAVQKIQADTTVAAADKQAKMAAEVQSSGLTAQRFNEISTKLQTDAALQKRLQVAMAAEMQAGS</sequence>
<dbReference type="RefSeq" id="WP_066775878.1">
    <property type="nucleotide sequence ID" value="NZ_BMIP01000002.1"/>
</dbReference>
<feature type="region of interest" description="Disordered" evidence="1">
    <location>
        <begin position="32"/>
        <end position="85"/>
    </location>
</feature>